<sequence length="42" mass="4681">MCIYISIQCCTTPRPPPTAQAQQNTEQCKASMLPLLYTGIHE</sequence>
<proteinExistence type="predicted"/>
<protein>
    <submittedName>
        <fullName evidence="1">Uncharacterized protein</fullName>
    </submittedName>
</protein>
<evidence type="ECO:0000313" key="1">
    <source>
        <dbReference type="EMBL" id="MBX27673.1"/>
    </source>
</evidence>
<name>A0A2P2MBT1_RHIMU</name>
<accession>A0A2P2MBT1</accession>
<organism evidence="1">
    <name type="scientific">Rhizophora mucronata</name>
    <name type="common">Asiatic mangrove</name>
    <dbReference type="NCBI Taxonomy" id="61149"/>
    <lineage>
        <taxon>Eukaryota</taxon>
        <taxon>Viridiplantae</taxon>
        <taxon>Streptophyta</taxon>
        <taxon>Embryophyta</taxon>
        <taxon>Tracheophyta</taxon>
        <taxon>Spermatophyta</taxon>
        <taxon>Magnoliopsida</taxon>
        <taxon>eudicotyledons</taxon>
        <taxon>Gunneridae</taxon>
        <taxon>Pentapetalae</taxon>
        <taxon>rosids</taxon>
        <taxon>fabids</taxon>
        <taxon>Malpighiales</taxon>
        <taxon>Rhizophoraceae</taxon>
        <taxon>Rhizophora</taxon>
    </lineage>
</organism>
<reference evidence="1" key="1">
    <citation type="submission" date="2018-02" db="EMBL/GenBank/DDBJ databases">
        <title>Rhizophora mucronata_Transcriptome.</title>
        <authorList>
            <person name="Meera S.P."/>
            <person name="Sreeshan A."/>
            <person name="Augustine A."/>
        </authorList>
    </citation>
    <scope>NUCLEOTIDE SEQUENCE</scope>
    <source>
        <tissue evidence="1">Leaf</tissue>
    </source>
</reference>
<dbReference type="EMBL" id="GGEC01047189">
    <property type="protein sequence ID" value="MBX27673.1"/>
    <property type="molecule type" value="Transcribed_RNA"/>
</dbReference>
<dbReference type="AlphaFoldDB" id="A0A2P2MBT1"/>